<dbReference type="Proteomes" id="UP000538666">
    <property type="component" value="Unassembled WGS sequence"/>
</dbReference>
<feature type="signal peptide" evidence="2">
    <location>
        <begin position="1"/>
        <end position="29"/>
    </location>
</feature>
<keyword evidence="4" id="KW-1185">Reference proteome</keyword>
<feature type="chain" id="PRO_5032448602" evidence="2">
    <location>
        <begin position="30"/>
        <end position="258"/>
    </location>
</feature>
<name>A0A841JXL9_9BACT</name>
<accession>A0A841JXL9</accession>
<dbReference type="EMBL" id="JACHEK010000009">
    <property type="protein sequence ID" value="MBB6146163.1"/>
    <property type="molecule type" value="Genomic_DNA"/>
</dbReference>
<keyword evidence="2" id="KW-0732">Signal</keyword>
<gene>
    <name evidence="3" type="ORF">HNQ77_004135</name>
</gene>
<evidence type="ECO:0000313" key="3">
    <source>
        <dbReference type="EMBL" id="MBB6146163.1"/>
    </source>
</evidence>
<protein>
    <submittedName>
        <fullName evidence="3">Uncharacterized protein</fullName>
    </submittedName>
</protein>
<dbReference type="RefSeq" id="WP_184085127.1">
    <property type="nucleotide sequence ID" value="NZ_JACHEK010000009.1"/>
</dbReference>
<proteinExistence type="predicted"/>
<evidence type="ECO:0000256" key="2">
    <source>
        <dbReference type="SAM" id="SignalP"/>
    </source>
</evidence>
<dbReference type="AlphaFoldDB" id="A0A841JXL9"/>
<comment type="caution">
    <text evidence="3">The sequence shown here is derived from an EMBL/GenBank/DDBJ whole genome shotgun (WGS) entry which is preliminary data.</text>
</comment>
<sequence length="258" mass="28468">MLRKVVLRYSNLILCLGITFLGAAALAQAEQSQQLGQQTASADTMPGMAGMGGHMYLTALQPLKPGDQQKADAVVAAAKEAMAPYQDYKKALAEGYEIFLPDVPQAQYHFTRYDYGREAWSHFDASKPTSLLYTKTADGGYKLVGAMYTDRVSAPESELNERIPLSVARWHQHINFCKAPAGRKAEYFGSDAKFGLMGSITTKEACEAAGGEFRPHLFGWMVHVYPYETDPKKIWSVDDDDQGHDNMDHSAMPGMKAN</sequence>
<feature type="region of interest" description="Disordered" evidence="1">
    <location>
        <begin position="236"/>
        <end position="258"/>
    </location>
</feature>
<evidence type="ECO:0000256" key="1">
    <source>
        <dbReference type="SAM" id="MobiDB-lite"/>
    </source>
</evidence>
<organism evidence="3 4">
    <name type="scientific">Silvibacterium bohemicum</name>
    <dbReference type="NCBI Taxonomy" id="1577686"/>
    <lineage>
        <taxon>Bacteria</taxon>
        <taxon>Pseudomonadati</taxon>
        <taxon>Acidobacteriota</taxon>
        <taxon>Terriglobia</taxon>
        <taxon>Terriglobales</taxon>
        <taxon>Acidobacteriaceae</taxon>
        <taxon>Silvibacterium</taxon>
    </lineage>
</organism>
<evidence type="ECO:0000313" key="4">
    <source>
        <dbReference type="Proteomes" id="UP000538666"/>
    </source>
</evidence>
<reference evidence="3 4" key="1">
    <citation type="submission" date="2020-08" db="EMBL/GenBank/DDBJ databases">
        <title>Genomic Encyclopedia of Type Strains, Phase IV (KMG-IV): sequencing the most valuable type-strain genomes for metagenomic binning, comparative biology and taxonomic classification.</title>
        <authorList>
            <person name="Goeker M."/>
        </authorList>
    </citation>
    <scope>NUCLEOTIDE SEQUENCE [LARGE SCALE GENOMIC DNA]</scope>
    <source>
        <strain evidence="3 4">DSM 103733</strain>
    </source>
</reference>